<evidence type="ECO:0000313" key="1">
    <source>
        <dbReference type="EMBL" id="KAG7086713.1"/>
    </source>
</evidence>
<dbReference type="Gene3D" id="3.40.50.720">
    <property type="entry name" value="NAD(P)-binding Rossmann-like Domain"/>
    <property type="match status" value="1"/>
</dbReference>
<keyword evidence="2" id="KW-1185">Reference proteome</keyword>
<dbReference type="Proteomes" id="UP001049176">
    <property type="component" value="Chromosome 10"/>
</dbReference>
<proteinExistence type="predicted"/>
<dbReference type="KEGG" id="more:E1B28_002649"/>
<accession>A0A9P7RPJ2</accession>
<dbReference type="OrthoDB" id="191139at2759"/>
<dbReference type="RefSeq" id="XP_043003184.1">
    <property type="nucleotide sequence ID" value="XM_043159581.1"/>
</dbReference>
<evidence type="ECO:0000313" key="2">
    <source>
        <dbReference type="Proteomes" id="UP001049176"/>
    </source>
</evidence>
<sequence length="115" mass="12874">MAFTRYGQSKLAMILYTSEIVPSLTSVSVHPGIVARSGTQGYHSVLETSVYYHWPHGENCAGTGVWVATWERGNLVNGGYHEPVRVPTKPTKEALGEELAKRLWEWTESKLKGWL</sequence>
<protein>
    <submittedName>
        <fullName evidence="1">Uncharacterized protein</fullName>
    </submittedName>
</protein>
<reference evidence="1" key="1">
    <citation type="journal article" date="2021" name="Genome Biol. Evol.">
        <title>The assembled and annotated genome of the fairy-ring fungus Marasmius oreades.</title>
        <authorList>
            <person name="Hiltunen M."/>
            <person name="Ament-Velasquez S.L."/>
            <person name="Johannesson H."/>
        </authorList>
    </citation>
    <scope>NUCLEOTIDE SEQUENCE</scope>
    <source>
        <strain evidence="1">03SP1</strain>
    </source>
</reference>
<dbReference type="EMBL" id="CM032190">
    <property type="protein sequence ID" value="KAG7086713.1"/>
    <property type="molecule type" value="Genomic_DNA"/>
</dbReference>
<dbReference type="GeneID" id="66071725"/>
<organism evidence="1 2">
    <name type="scientific">Marasmius oreades</name>
    <name type="common">fairy-ring Marasmius</name>
    <dbReference type="NCBI Taxonomy" id="181124"/>
    <lineage>
        <taxon>Eukaryota</taxon>
        <taxon>Fungi</taxon>
        <taxon>Dikarya</taxon>
        <taxon>Basidiomycota</taxon>
        <taxon>Agaricomycotina</taxon>
        <taxon>Agaricomycetes</taxon>
        <taxon>Agaricomycetidae</taxon>
        <taxon>Agaricales</taxon>
        <taxon>Marasmiineae</taxon>
        <taxon>Marasmiaceae</taxon>
        <taxon>Marasmius</taxon>
    </lineage>
</organism>
<dbReference type="AlphaFoldDB" id="A0A9P7RPJ2"/>
<gene>
    <name evidence="1" type="ORF">E1B28_002649</name>
</gene>
<name>A0A9P7RPJ2_9AGAR</name>
<comment type="caution">
    <text evidence="1">The sequence shown here is derived from an EMBL/GenBank/DDBJ whole genome shotgun (WGS) entry which is preliminary data.</text>
</comment>